<dbReference type="RefSeq" id="WP_211909174.1">
    <property type="nucleotide sequence ID" value="NZ_CP036498.1"/>
</dbReference>
<proteinExistence type="predicted"/>
<sequence>MIARDDERSLAISRVVCRLVKDGHELGEVRSDVVVVDGVERKVTIMPEHWVDRLVLAAERGAFERMPEDRIVERLLSPPVPA</sequence>
<protein>
    <submittedName>
        <fullName evidence="1">Uncharacterized protein</fullName>
    </submittedName>
</protein>
<dbReference type="Proteomes" id="UP000682843">
    <property type="component" value="Chromosome"/>
</dbReference>
<organism evidence="1 2">
    <name type="scientific">Tardiphaga alba</name>
    <dbReference type="NCBI Taxonomy" id="340268"/>
    <lineage>
        <taxon>Bacteria</taxon>
        <taxon>Pseudomonadati</taxon>
        <taxon>Pseudomonadota</taxon>
        <taxon>Alphaproteobacteria</taxon>
        <taxon>Hyphomicrobiales</taxon>
        <taxon>Nitrobacteraceae</taxon>
        <taxon>Tardiphaga</taxon>
    </lineage>
</organism>
<gene>
    <name evidence="1" type="ORF">RPMA_18405</name>
</gene>
<evidence type="ECO:0000313" key="2">
    <source>
        <dbReference type="Proteomes" id="UP000682843"/>
    </source>
</evidence>
<reference evidence="1 2" key="1">
    <citation type="submission" date="2019-02" db="EMBL/GenBank/DDBJ databases">
        <title>Emended description of the genus Rhodopseudomonas and description of Rhodopseudomonas albus sp. nov., a non-phototrophic, heavy-metal-tolerant bacterium isolated from garden soil.</title>
        <authorList>
            <person name="Bao Z."/>
            <person name="Cao W.W."/>
            <person name="Sato Y."/>
            <person name="Nishizawa T."/>
            <person name="Zhao J."/>
            <person name="Guo Y."/>
            <person name="Ohta H."/>
        </authorList>
    </citation>
    <scope>NUCLEOTIDE SEQUENCE [LARGE SCALE GENOMIC DNA]</scope>
    <source>
        <strain evidence="1 2">SK50-23</strain>
    </source>
</reference>
<dbReference type="EMBL" id="CP036498">
    <property type="protein sequence ID" value="QUS40589.1"/>
    <property type="molecule type" value="Genomic_DNA"/>
</dbReference>
<name>A0ABX8A9Z4_9BRAD</name>
<accession>A0ABX8A9Z4</accession>
<keyword evidence="2" id="KW-1185">Reference proteome</keyword>
<evidence type="ECO:0000313" key="1">
    <source>
        <dbReference type="EMBL" id="QUS40589.1"/>
    </source>
</evidence>